<dbReference type="GO" id="GO:0005524">
    <property type="term" value="F:ATP binding"/>
    <property type="evidence" value="ECO:0007669"/>
    <property type="project" value="UniProtKB-KW"/>
</dbReference>
<evidence type="ECO:0000256" key="7">
    <source>
        <dbReference type="ARBA" id="ARBA00022840"/>
    </source>
</evidence>
<dbReference type="Pfam" id="PF00271">
    <property type="entry name" value="Helicase_C"/>
    <property type="match status" value="1"/>
</dbReference>
<keyword evidence="9" id="KW-0413">Isomerase</keyword>
<comment type="similarity">
    <text evidence="2">Belongs to the helicase family. RecQ subfamily.</text>
</comment>
<evidence type="ECO:0000313" key="17">
    <source>
        <dbReference type="Proteomes" id="UP000095287"/>
    </source>
</evidence>
<evidence type="ECO:0000256" key="14">
    <source>
        <dbReference type="SAM" id="MobiDB-lite"/>
    </source>
</evidence>
<dbReference type="Proteomes" id="UP000095287">
    <property type="component" value="Unplaced"/>
</dbReference>
<dbReference type="WBParaSite" id="L893_g28557.t1">
    <property type="protein sequence ID" value="L893_g28557.t1"/>
    <property type="gene ID" value="L893_g28557"/>
</dbReference>
<dbReference type="GO" id="GO:0005737">
    <property type="term" value="C:cytoplasm"/>
    <property type="evidence" value="ECO:0007669"/>
    <property type="project" value="TreeGrafter"/>
</dbReference>
<keyword evidence="4" id="KW-0547">Nucleotide-binding</keyword>
<keyword evidence="3" id="KW-0479">Metal-binding</keyword>
<name>A0A1I7ZQD3_9BILA</name>
<dbReference type="InterPro" id="IPR001650">
    <property type="entry name" value="Helicase_C-like"/>
</dbReference>
<accession>A0A1I7ZQD3</accession>
<dbReference type="GO" id="GO:0046872">
    <property type="term" value="F:metal ion binding"/>
    <property type="evidence" value="ECO:0007669"/>
    <property type="project" value="UniProtKB-KW"/>
</dbReference>
<dbReference type="PROSITE" id="PS51194">
    <property type="entry name" value="HELICASE_CTER"/>
    <property type="match status" value="1"/>
</dbReference>
<feature type="domain" description="Helicase ATP-binding" evidence="15">
    <location>
        <begin position="109"/>
        <end position="283"/>
    </location>
</feature>
<feature type="compositionally biased region" description="Low complexity" evidence="14">
    <location>
        <begin position="23"/>
        <end position="37"/>
    </location>
</feature>
<proteinExistence type="inferred from homology"/>
<dbReference type="FunFam" id="3.40.50.300:FF:000444">
    <property type="entry name" value="ATP-dependent DNA helicase"/>
    <property type="match status" value="1"/>
</dbReference>
<dbReference type="PROSITE" id="PS51192">
    <property type="entry name" value="HELICASE_ATP_BIND_1"/>
    <property type="match status" value="1"/>
</dbReference>
<evidence type="ECO:0000256" key="3">
    <source>
        <dbReference type="ARBA" id="ARBA00022723"/>
    </source>
</evidence>
<dbReference type="CDD" id="cd18794">
    <property type="entry name" value="SF2_C_RecQ"/>
    <property type="match status" value="1"/>
</dbReference>
<dbReference type="GO" id="GO:0005694">
    <property type="term" value="C:chromosome"/>
    <property type="evidence" value="ECO:0007669"/>
    <property type="project" value="TreeGrafter"/>
</dbReference>
<dbReference type="InterPro" id="IPR014001">
    <property type="entry name" value="Helicase_ATP-bd"/>
</dbReference>
<comment type="subcellular location">
    <subcellularLocation>
        <location evidence="1">Nucleus</location>
    </subcellularLocation>
</comment>
<keyword evidence="17" id="KW-1185">Reference proteome</keyword>
<feature type="domain" description="Helicase C-terminal" evidence="16">
    <location>
        <begin position="340"/>
        <end position="491"/>
    </location>
</feature>
<evidence type="ECO:0000256" key="11">
    <source>
        <dbReference type="ARBA" id="ARBA00034617"/>
    </source>
</evidence>
<dbReference type="GO" id="GO:0009378">
    <property type="term" value="F:four-way junction helicase activity"/>
    <property type="evidence" value="ECO:0007669"/>
    <property type="project" value="TreeGrafter"/>
</dbReference>
<evidence type="ECO:0000256" key="13">
    <source>
        <dbReference type="ARBA" id="ARBA00049360"/>
    </source>
</evidence>
<keyword evidence="10" id="KW-0539">Nucleus</keyword>
<dbReference type="GO" id="GO:0003677">
    <property type="term" value="F:DNA binding"/>
    <property type="evidence" value="ECO:0007669"/>
    <property type="project" value="UniProtKB-KW"/>
</dbReference>
<evidence type="ECO:0000256" key="12">
    <source>
        <dbReference type="ARBA" id="ARBA00034808"/>
    </source>
</evidence>
<evidence type="ECO:0000256" key="5">
    <source>
        <dbReference type="ARBA" id="ARBA00022801"/>
    </source>
</evidence>
<sequence>MSLDGWLGLKPKTEGTPARSSGKTSKQTKAKPTTKQPRPVEPEDDDVRVLEPERPSTSGTSRTIKPKMTSSNLPKITADSEEGRRRDQILHETFGHKKFRTAAQGNAINYILRKKTDVYISFPTGAGKSLCYQLPALFHPGVTIVFSPLIALIQDQILACKAKNIKCESLNSTLKEAERKAILSDLQRDTPTIRMLYITPEGAATDNMRRIITSLHKRGILNYFVVDEAHCVSHWGHDFRPDYLKLGQLRDYAPGVPWVALTATASPAVEEDIAEQLHLNKVKKFKLSTFRENLFYDVIIKDQITSSPEKNMADFIRRIISDKCSQKRAADGEKKAPKGGTVANGKKEKWNGSGIIYCKSRKDCEDMVAMLKTQEIPSYAYHAGLNAKTRNEVQDKWMVNEIPVIAATIAFGMGIDKPDVRFVVHWTSPQNLAAYYQESGRAGRDGKRSYCRIYFSKEDRNCLSFLVGRSMDEVRAKKISEALKTEQIKAIRTGFEKMLNYVEATKCRHFARRRSPRL</sequence>
<feature type="region of interest" description="Disordered" evidence="14">
    <location>
        <begin position="1"/>
        <end position="86"/>
    </location>
</feature>
<dbReference type="InterPro" id="IPR027417">
    <property type="entry name" value="P-loop_NTPase"/>
</dbReference>
<keyword evidence="8" id="KW-0238">DNA-binding</keyword>
<evidence type="ECO:0000259" key="16">
    <source>
        <dbReference type="PROSITE" id="PS51194"/>
    </source>
</evidence>
<dbReference type="InterPro" id="IPR004589">
    <property type="entry name" value="DNA_helicase_ATP-dep_RecQ"/>
</dbReference>
<evidence type="ECO:0000256" key="8">
    <source>
        <dbReference type="ARBA" id="ARBA00023125"/>
    </source>
</evidence>
<keyword evidence="7" id="KW-0067">ATP-binding</keyword>
<keyword evidence="5" id="KW-0378">Hydrolase</keyword>
<evidence type="ECO:0000256" key="9">
    <source>
        <dbReference type="ARBA" id="ARBA00023235"/>
    </source>
</evidence>
<dbReference type="NCBIfam" id="TIGR00614">
    <property type="entry name" value="recQ_fam"/>
    <property type="match status" value="1"/>
</dbReference>
<evidence type="ECO:0000313" key="18">
    <source>
        <dbReference type="WBParaSite" id="L893_g28557.t1"/>
    </source>
</evidence>
<dbReference type="GO" id="GO:0005634">
    <property type="term" value="C:nucleus"/>
    <property type="evidence" value="ECO:0007669"/>
    <property type="project" value="UniProtKB-SubCell"/>
</dbReference>
<reference evidence="18" key="1">
    <citation type="submission" date="2016-11" db="UniProtKB">
        <authorList>
            <consortium name="WormBaseParasite"/>
        </authorList>
    </citation>
    <scope>IDENTIFICATION</scope>
</reference>
<keyword evidence="6" id="KW-0347">Helicase</keyword>
<dbReference type="GO" id="GO:0016787">
    <property type="term" value="F:hydrolase activity"/>
    <property type="evidence" value="ECO:0007669"/>
    <property type="project" value="UniProtKB-KW"/>
</dbReference>
<comment type="catalytic activity">
    <reaction evidence="11">
        <text>Couples ATP hydrolysis with the unwinding of duplex DNA by translocating in the 3'-5' direction.</text>
        <dbReference type="EC" id="5.6.2.4"/>
    </reaction>
</comment>
<evidence type="ECO:0000256" key="10">
    <source>
        <dbReference type="ARBA" id="ARBA00023242"/>
    </source>
</evidence>
<dbReference type="AlphaFoldDB" id="A0A1I7ZQD3"/>
<organism evidence="17 18">
    <name type="scientific">Steinernema glaseri</name>
    <dbReference type="NCBI Taxonomy" id="37863"/>
    <lineage>
        <taxon>Eukaryota</taxon>
        <taxon>Metazoa</taxon>
        <taxon>Ecdysozoa</taxon>
        <taxon>Nematoda</taxon>
        <taxon>Chromadorea</taxon>
        <taxon>Rhabditida</taxon>
        <taxon>Tylenchina</taxon>
        <taxon>Panagrolaimomorpha</taxon>
        <taxon>Strongyloidoidea</taxon>
        <taxon>Steinernematidae</taxon>
        <taxon>Steinernema</taxon>
    </lineage>
</organism>
<evidence type="ECO:0000256" key="1">
    <source>
        <dbReference type="ARBA" id="ARBA00004123"/>
    </source>
</evidence>
<evidence type="ECO:0000259" key="15">
    <source>
        <dbReference type="PROSITE" id="PS51192"/>
    </source>
</evidence>
<dbReference type="GO" id="GO:0043138">
    <property type="term" value="F:3'-5' DNA helicase activity"/>
    <property type="evidence" value="ECO:0007669"/>
    <property type="project" value="UniProtKB-EC"/>
</dbReference>
<dbReference type="SMART" id="SM00487">
    <property type="entry name" value="DEXDc"/>
    <property type="match status" value="1"/>
</dbReference>
<dbReference type="Pfam" id="PF00270">
    <property type="entry name" value="DEAD"/>
    <property type="match status" value="1"/>
</dbReference>
<dbReference type="PANTHER" id="PTHR13710:SF152">
    <property type="entry name" value="ATP-DEPENDENT DNA HELICASE Q5"/>
    <property type="match status" value="1"/>
</dbReference>
<evidence type="ECO:0000256" key="2">
    <source>
        <dbReference type="ARBA" id="ARBA00005446"/>
    </source>
</evidence>
<dbReference type="PANTHER" id="PTHR13710">
    <property type="entry name" value="DNA HELICASE RECQ FAMILY MEMBER"/>
    <property type="match status" value="1"/>
</dbReference>
<dbReference type="InterPro" id="IPR011545">
    <property type="entry name" value="DEAD/DEAH_box_helicase_dom"/>
</dbReference>
<dbReference type="GO" id="GO:0000724">
    <property type="term" value="P:double-strand break repair via homologous recombination"/>
    <property type="evidence" value="ECO:0007669"/>
    <property type="project" value="TreeGrafter"/>
</dbReference>
<dbReference type="Gene3D" id="3.40.50.300">
    <property type="entry name" value="P-loop containing nucleotide triphosphate hydrolases"/>
    <property type="match status" value="2"/>
</dbReference>
<dbReference type="SMART" id="SM00490">
    <property type="entry name" value="HELICc"/>
    <property type="match status" value="1"/>
</dbReference>
<evidence type="ECO:0000256" key="6">
    <source>
        <dbReference type="ARBA" id="ARBA00022806"/>
    </source>
</evidence>
<dbReference type="EC" id="5.6.2.4" evidence="12"/>
<feature type="compositionally biased region" description="Polar residues" evidence="14">
    <location>
        <begin position="55"/>
        <end position="74"/>
    </location>
</feature>
<evidence type="ECO:0000256" key="4">
    <source>
        <dbReference type="ARBA" id="ARBA00022741"/>
    </source>
</evidence>
<dbReference type="SUPFAM" id="SSF52540">
    <property type="entry name" value="P-loop containing nucleoside triphosphate hydrolases"/>
    <property type="match status" value="1"/>
</dbReference>
<protein>
    <recommendedName>
        <fullName evidence="12">DNA 3'-5' helicase</fullName>
        <ecNumber evidence="12">5.6.2.4</ecNumber>
    </recommendedName>
</protein>
<comment type="catalytic activity">
    <reaction evidence="13">
        <text>ATP + H2O = ADP + phosphate + H(+)</text>
        <dbReference type="Rhea" id="RHEA:13065"/>
        <dbReference type="ChEBI" id="CHEBI:15377"/>
        <dbReference type="ChEBI" id="CHEBI:15378"/>
        <dbReference type="ChEBI" id="CHEBI:30616"/>
        <dbReference type="ChEBI" id="CHEBI:43474"/>
        <dbReference type="ChEBI" id="CHEBI:456216"/>
    </reaction>
</comment>